<name>A0A0V0HQY9_SOLCH</name>
<evidence type="ECO:0000313" key="1">
    <source>
        <dbReference type="EMBL" id="JAP22595.1"/>
    </source>
</evidence>
<sequence length="64" mass="7429">MLKVAKSKFGCPIGKKNRRLTKSYTSLKIQIPETMSLVDDNHVHVLLRASLFQILLKYFVKPRK</sequence>
<organism evidence="1">
    <name type="scientific">Solanum chacoense</name>
    <name type="common">Chaco potato</name>
    <dbReference type="NCBI Taxonomy" id="4108"/>
    <lineage>
        <taxon>Eukaryota</taxon>
        <taxon>Viridiplantae</taxon>
        <taxon>Streptophyta</taxon>
        <taxon>Embryophyta</taxon>
        <taxon>Tracheophyta</taxon>
        <taxon>Spermatophyta</taxon>
        <taxon>Magnoliopsida</taxon>
        <taxon>eudicotyledons</taxon>
        <taxon>Gunneridae</taxon>
        <taxon>Pentapetalae</taxon>
        <taxon>asterids</taxon>
        <taxon>lamiids</taxon>
        <taxon>Solanales</taxon>
        <taxon>Solanaceae</taxon>
        <taxon>Solanoideae</taxon>
        <taxon>Solaneae</taxon>
        <taxon>Solanum</taxon>
    </lineage>
</organism>
<accession>A0A0V0HQY9</accession>
<dbReference type="AlphaFoldDB" id="A0A0V0HQY9"/>
<proteinExistence type="predicted"/>
<protein>
    <submittedName>
        <fullName evidence="1">Putative ovule protein</fullName>
    </submittedName>
</protein>
<dbReference type="EMBL" id="GEDG01016398">
    <property type="protein sequence ID" value="JAP22595.1"/>
    <property type="molecule type" value="Transcribed_RNA"/>
</dbReference>
<reference evidence="1" key="1">
    <citation type="submission" date="2015-12" db="EMBL/GenBank/DDBJ databases">
        <title>Gene expression during late stages of embryo sac development: a critical building block for successful pollen-pistil interactions.</title>
        <authorList>
            <person name="Liu Y."/>
            <person name="Joly V."/>
            <person name="Sabar M."/>
            <person name="Matton D.P."/>
        </authorList>
    </citation>
    <scope>NUCLEOTIDE SEQUENCE</scope>
</reference>